<dbReference type="GO" id="GO:0017070">
    <property type="term" value="F:U6 snRNA binding"/>
    <property type="evidence" value="ECO:0007669"/>
    <property type="project" value="TreeGrafter"/>
</dbReference>
<dbReference type="GO" id="GO:0000974">
    <property type="term" value="C:Prp19 complex"/>
    <property type="evidence" value="ECO:0007669"/>
    <property type="project" value="TreeGrafter"/>
</dbReference>
<accession>A0A0X8HVW5</accession>
<proteinExistence type="predicted"/>
<dbReference type="AlphaFoldDB" id="A0A0X8HVW5"/>
<dbReference type="InterPro" id="IPR039171">
    <property type="entry name" value="Cwc2/Slt11"/>
</dbReference>
<dbReference type="GeneID" id="28725720"/>
<dbReference type="OrthoDB" id="10259600at2759"/>
<evidence type="ECO:0000313" key="5">
    <source>
        <dbReference type="EMBL" id="AMD22370.1"/>
    </source>
</evidence>
<dbReference type="STRING" id="45286.A0A0X8HVW5"/>
<dbReference type="GO" id="GO:0071006">
    <property type="term" value="C:U2-type catalytic step 1 spliceosome"/>
    <property type="evidence" value="ECO:0007669"/>
    <property type="project" value="TreeGrafter"/>
</dbReference>
<evidence type="ECO:0000256" key="2">
    <source>
        <dbReference type="ARBA" id="ARBA00022884"/>
    </source>
</evidence>
<name>A0A0X8HVW5_9SACH</name>
<dbReference type="PANTHER" id="PTHR14089">
    <property type="entry name" value="PRE-MRNA-SPLICING FACTOR RBM22"/>
    <property type="match status" value="1"/>
</dbReference>
<evidence type="ECO:0000259" key="4">
    <source>
        <dbReference type="Pfam" id="PF21369"/>
    </source>
</evidence>
<evidence type="ECO:0000313" key="6">
    <source>
        <dbReference type="Proteomes" id="UP000243052"/>
    </source>
</evidence>
<dbReference type="GO" id="GO:0071007">
    <property type="term" value="C:U2-type catalytic step 2 spliceosome"/>
    <property type="evidence" value="ECO:0007669"/>
    <property type="project" value="TreeGrafter"/>
</dbReference>
<dbReference type="InterPro" id="IPR048995">
    <property type="entry name" value="STL11/RBM22-like_N"/>
</dbReference>
<comment type="function">
    <text evidence="3">Involved in pre-mRNA splicing. Facilitates the cooperative formation of U2/U6 helix II in association with stem II in the spliceosome. Binds to RNA.</text>
</comment>
<dbReference type="Proteomes" id="UP000243052">
    <property type="component" value="Chromosome vii"/>
</dbReference>
<feature type="domain" description="STL11/RBM22-like N-terminal" evidence="4">
    <location>
        <begin position="7"/>
        <end position="117"/>
    </location>
</feature>
<dbReference type="GO" id="GO:0036002">
    <property type="term" value="F:pre-mRNA binding"/>
    <property type="evidence" value="ECO:0007669"/>
    <property type="project" value="TreeGrafter"/>
</dbReference>
<gene>
    <name evidence="5" type="ORF">AW171_hschr74405</name>
</gene>
<dbReference type="RefSeq" id="XP_017989366.1">
    <property type="nucleotide sequence ID" value="XM_018133877.1"/>
</dbReference>
<evidence type="ECO:0000256" key="3">
    <source>
        <dbReference type="ARBA" id="ARBA00025609"/>
    </source>
</evidence>
<keyword evidence="6" id="KW-1185">Reference proteome</keyword>
<dbReference type="PANTHER" id="PTHR14089:SF6">
    <property type="entry name" value="PRE-MRNA-SPLICING FACTOR RBM22"/>
    <property type="match status" value="1"/>
</dbReference>
<reference evidence="5 6" key="1">
    <citation type="submission" date="2016-01" db="EMBL/GenBank/DDBJ databases">
        <title>Genome sequence of the yeast Holleya sinecauda.</title>
        <authorList>
            <person name="Dietrich F.S."/>
        </authorList>
    </citation>
    <scope>NUCLEOTIDE SEQUENCE [LARGE SCALE GENOMIC DNA]</scope>
    <source>
        <strain evidence="5 6">ATCC 58844</strain>
    </source>
</reference>
<sequence length="349" mass="38791">MESQTSPTICDQCFSPDGNGSKVRMTRVPQGAACKLCSLPFTLYHFKIGSNSRPTKALICSKCATERNICQCCMLDLSWKLPINLRDQILSILQGTDETTSTEVSHKLASRFLALNTGIDEVVLTGDEVRLKALMVKVRDALNSDASKALPGGSEEDKAAQSVQKNMVVSSLFLTTGLEGDNTRSFFLYGIEPNLPEWEIVDVISKLVRTKEWQDRSTVAVVVRHEARCAGIRFKSEELAKLFVLNIDKIYVQLVDTGKPLRKGVLHIRNFNIHVVDWPSFNVAVLGSQRKQWLEISELAKSAIRADVEASCSKTHKATSGKVAKQMKKRNNSTYKKGKLKKRASSLEL</sequence>
<protein>
    <recommendedName>
        <fullName evidence="1">Pre-mRNA-splicing factor SLT11</fullName>
    </recommendedName>
</protein>
<keyword evidence="2" id="KW-0694">RNA-binding</keyword>
<dbReference type="EMBL" id="CP014247">
    <property type="protein sequence ID" value="AMD22370.1"/>
    <property type="molecule type" value="Genomic_DNA"/>
</dbReference>
<dbReference type="Pfam" id="PF21369">
    <property type="entry name" value="STL11_N"/>
    <property type="match status" value="1"/>
</dbReference>
<evidence type="ECO:0000256" key="1">
    <source>
        <dbReference type="ARBA" id="ARBA00019060"/>
    </source>
</evidence>
<organism evidence="5 6">
    <name type="scientific">Eremothecium sinecaudum</name>
    <dbReference type="NCBI Taxonomy" id="45286"/>
    <lineage>
        <taxon>Eukaryota</taxon>
        <taxon>Fungi</taxon>
        <taxon>Dikarya</taxon>
        <taxon>Ascomycota</taxon>
        <taxon>Saccharomycotina</taxon>
        <taxon>Saccharomycetes</taxon>
        <taxon>Saccharomycetales</taxon>
        <taxon>Saccharomycetaceae</taxon>
        <taxon>Eremothecium</taxon>
    </lineage>
</organism>